<dbReference type="PROSITE" id="PS51379">
    <property type="entry name" value="4FE4S_FER_2"/>
    <property type="match status" value="1"/>
</dbReference>
<dbReference type="STRING" id="897.B2D07_18495"/>
<dbReference type="AlphaFoldDB" id="S7T7C9"/>
<keyword evidence="3" id="KW-0411">Iron-sulfur</keyword>
<dbReference type="Pfam" id="PF12838">
    <property type="entry name" value="Fer4_7"/>
    <property type="match status" value="1"/>
</dbReference>
<gene>
    <name evidence="5" type="ORF">dsmv_0864</name>
</gene>
<reference evidence="5 6" key="1">
    <citation type="journal article" date="2013" name="Genome Announc.">
        <title>Draft genome sequences for three mercury-methylating, sulfate-reducing bacteria.</title>
        <authorList>
            <person name="Brown S.D."/>
            <person name="Hurt R.A.Jr."/>
            <person name="Gilmour C.C."/>
            <person name="Elias D.A."/>
        </authorList>
    </citation>
    <scope>NUCLEOTIDE SEQUENCE [LARGE SCALE GENOMIC DNA]</scope>
    <source>
        <strain evidence="5 6">DSM 2059</strain>
    </source>
</reference>
<dbReference type="PANTHER" id="PTHR43196:SF2">
    <property type="entry name" value="PHOSPHOADENOSINE PHOSPHOSULFATE REDUCTASE"/>
    <property type="match status" value="1"/>
</dbReference>
<dbReference type="InterPro" id="IPR050128">
    <property type="entry name" value="Sulfate_adenylyltrnsfr_sub2"/>
</dbReference>
<dbReference type="PROSITE" id="PS00198">
    <property type="entry name" value="4FE4S_FER_1"/>
    <property type="match status" value="1"/>
</dbReference>
<dbReference type="InterPro" id="IPR014729">
    <property type="entry name" value="Rossmann-like_a/b/a_fold"/>
</dbReference>
<evidence type="ECO:0000313" key="6">
    <source>
        <dbReference type="Proteomes" id="UP000014977"/>
    </source>
</evidence>
<dbReference type="PATRIC" id="fig|1121405.3.peg.4242"/>
<dbReference type="PANTHER" id="PTHR43196">
    <property type="entry name" value="SULFATE ADENYLYLTRANSFERASE SUBUNIT 2"/>
    <property type="match status" value="1"/>
</dbReference>
<keyword evidence="2" id="KW-0408">Iron</keyword>
<evidence type="ECO:0000259" key="4">
    <source>
        <dbReference type="PROSITE" id="PS51379"/>
    </source>
</evidence>
<evidence type="ECO:0000313" key="5">
    <source>
        <dbReference type="EMBL" id="EPR32491.1"/>
    </source>
</evidence>
<organism evidence="5 6">
    <name type="scientific">Desulfococcus multivorans DSM 2059</name>
    <dbReference type="NCBI Taxonomy" id="1121405"/>
    <lineage>
        <taxon>Bacteria</taxon>
        <taxon>Pseudomonadati</taxon>
        <taxon>Thermodesulfobacteriota</taxon>
        <taxon>Desulfobacteria</taxon>
        <taxon>Desulfobacterales</taxon>
        <taxon>Desulfococcaceae</taxon>
        <taxon>Desulfococcus</taxon>
    </lineage>
</organism>
<dbReference type="InterPro" id="IPR002500">
    <property type="entry name" value="PAPS_reduct_dom"/>
</dbReference>
<proteinExistence type="predicted"/>
<dbReference type="GO" id="GO:0051536">
    <property type="term" value="F:iron-sulfur cluster binding"/>
    <property type="evidence" value="ECO:0007669"/>
    <property type="project" value="UniProtKB-KW"/>
</dbReference>
<name>S7T7C9_DESML</name>
<dbReference type="Gene3D" id="3.40.50.620">
    <property type="entry name" value="HUPs"/>
    <property type="match status" value="1"/>
</dbReference>
<dbReference type="RefSeq" id="WP_020878636.1">
    <property type="nucleotide sequence ID" value="NZ_ATHJ01000138.1"/>
</dbReference>
<dbReference type="OrthoDB" id="9772604at2"/>
<evidence type="ECO:0000256" key="2">
    <source>
        <dbReference type="ARBA" id="ARBA00023004"/>
    </source>
</evidence>
<comment type="caution">
    <text evidence="5">The sequence shown here is derived from an EMBL/GenBank/DDBJ whole genome shotgun (WGS) entry which is preliminary data.</text>
</comment>
<feature type="domain" description="4Fe-4S ferredoxin-type" evidence="4">
    <location>
        <begin position="452"/>
        <end position="482"/>
    </location>
</feature>
<dbReference type="EMBL" id="ATHJ01000138">
    <property type="protein sequence ID" value="EPR32491.1"/>
    <property type="molecule type" value="Genomic_DNA"/>
</dbReference>
<keyword evidence="1" id="KW-0479">Metal-binding</keyword>
<sequence length="785" mass="88906">MYNYEWDKRTGRYRLTTQTGKFVACEIRPVFAEELALLGLWARLAFEPTERHPLLWAKQNVYLYRGEEIAKLHKTRYGKPPDIEWKGVLGENEGLPKGEKLLKKQKIVPVDVGALVAENREIMSALIADTLKRIKEMYDGYTGKCEAIYIGFSGGKDSVVLLDLCHKVLPLDVPVIFSDTDMELPDTYRVWEEIQKRYEGRTFLKVSAKTPALKNWQLFGPPSQALRWCCSVHKSTPAILALKERLGKKSLRTLAFVGVRGEESQRRFGYDDIGDGLKSQSQVNAMPILAWSAHELWLYIFEHDLVLNEAYRKGVPRVGCLMCPMSTDRQNYLIRMNYHESVAPFADAVRDTIDREFSSEEDEDAFVYEGGWYARKSGVSLKQVIAEPGIERKRDRVICEFPIEAEPALKEWLKATGEIKGANLTLCEDRQRGLLQCVWTNGKADKSVSKWLVYAVHKAIACIGCNACEAECPTGALRFEKDTYSGKLKVIIDEGMCVHCMRCYTPDEGCWRYYSKRYAGAKTMNISGINKYMTFGLKPEWIEVLVKEGANFRQTTALGNRMVPAAVTWFREAGLIGDSTAIATTSLLEVGKKRGFSDLLFWQLLWLRLSNISPLVKWYVCNTDLNLEYPVKRIDEKLSQSVSSASVRKGALQSLCQLVKNSPLCEGDRVLIETTMKGRTVEKLTRRARSVDPLVVLYGLYVMAEKSGRDAFTVRQMMAAEFDGEVVSPLSVFGIPPDEFKKLCMGLVTVHPDLITCSFTLGLDEVRVFPETKSRDDVVALILER</sequence>
<accession>S7T7C9</accession>
<protein>
    <submittedName>
        <fullName evidence="5">Phosphoadenosine phosphosulfate reductase</fullName>
    </submittedName>
</protein>
<dbReference type="Pfam" id="PF01507">
    <property type="entry name" value="PAPS_reduct"/>
    <property type="match status" value="1"/>
</dbReference>
<keyword evidence="6" id="KW-1185">Reference proteome</keyword>
<evidence type="ECO:0000256" key="3">
    <source>
        <dbReference type="ARBA" id="ARBA00023014"/>
    </source>
</evidence>
<dbReference type="SUPFAM" id="SSF54862">
    <property type="entry name" value="4Fe-4S ferredoxins"/>
    <property type="match status" value="1"/>
</dbReference>
<dbReference type="InterPro" id="IPR017896">
    <property type="entry name" value="4Fe4S_Fe-S-bd"/>
</dbReference>
<dbReference type="GO" id="GO:0003824">
    <property type="term" value="F:catalytic activity"/>
    <property type="evidence" value="ECO:0007669"/>
    <property type="project" value="InterPro"/>
</dbReference>
<dbReference type="Proteomes" id="UP000014977">
    <property type="component" value="Unassembled WGS sequence"/>
</dbReference>
<evidence type="ECO:0000256" key="1">
    <source>
        <dbReference type="ARBA" id="ARBA00022723"/>
    </source>
</evidence>
<dbReference type="Gene3D" id="3.30.70.20">
    <property type="match status" value="1"/>
</dbReference>
<dbReference type="eggNOG" id="COG1145">
    <property type="taxonomic scope" value="Bacteria"/>
</dbReference>
<dbReference type="InterPro" id="IPR017900">
    <property type="entry name" value="4Fe4S_Fe_S_CS"/>
</dbReference>
<dbReference type="eggNOG" id="COG0175">
    <property type="taxonomic scope" value="Bacteria"/>
</dbReference>
<dbReference type="SUPFAM" id="SSF52402">
    <property type="entry name" value="Adenine nucleotide alpha hydrolases-like"/>
    <property type="match status" value="1"/>
</dbReference>
<dbReference type="GO" id="GO:0046872">
    <property type="term" value="F:metal ion binding"/>
    <property type="evidence" value="ECO:0007669"/>
    <property type="project" value="UniProtKB-KW"/>
</dbReference>